<protein>
    <recommendedName>
        <fullName evidence="2">LamG-like jellyroll fold domain-containing protein</fullName>
    </recommendedName>
</protein>
<dbReference type="InterPro" id="IPR013320">
    <property type="entry name" value="ConA-like_dom_sf"/>
</dbReference>
<dbReference type="EMBL" id="UINC01190104">
    <property type="protein sequence ID" value="SVE04091.1"/>
    <property type="molecule type" value="Genomic_DNA"/>
</dbReference>
<evidence type="ECO:0000313" key="1">
    <source>
        <dbReference type="EMBL" id="SVE04091.1"/>
    </source>
</evidence>
<dbReference type="AlphaFoldDB" id="A0A383A8Z5"/>
<reference evidence="1" key="1">
    <citation type="submission" date="2018-05" db="EMBL/GenBank/DDBJ databases">
        <authorList>
            <person name="Lanie J.A."/>
            <person name="Ng W.-L."/>
            <person name="Kazmierczak K.M."/>
            <person name="Andrzejewski T.M."/>
            <person name="Davidsen T.M."/>
            <person name="Wayne K.J."/>
            <person name="Tettelin H."/>
            <person name="Glass J.I."/>
            <person name="Rusch D."/>
            <person name="Podicherti R."/>
            <person name="Tsui H.-C.T."/>
            <person name="Winkler M.E."/>
        </authorList>
    </citation>
    <scope>NUCLEOTIDE SEQUENCE</scope>
</reference>
<name>A0A383A8Z5_9ZZZZ</name>
<organism evidence="1">
    <name type="scientific">marine metagenome</name>
    <dbReference type="NCBI Taxonomy" id="408172"/>
    <lineage>
        <taxon>unclassified sequences</taxon>
        <taxon>metagenomes</taxon>
        <taxon>ecological metagenomes</taxon>
    </lineage>
</organism>
<gene>
    <name evidence="1" type="ORF">METZ01_LOCUS456945</name>
</gene>
<proteinExistence type="predicted"/>
<dbReference type="Pfam" id="PF13385">
    <property type="entry name" value="Laminin_G_3"/>
    <property type="match status" value="1"/>
</dbReference>
<dbReference type="SUPFAM" id="SSF49899">
    <property type="entry name" value="Concanavalin A-like lectins/glucanases"/>
    <property type="match status" value="1"/>
</dbReference>
<dbReference type="Gene3D" id="2.60.120.200">
    <property type="match status" value="1"/>
</dbReference>
<accession>A0A383A8Z5</accession>
<evidence type="ECO:0008006" key="2">
    <source>
        <dbReference type="Google" id="ProtNLM"/>
    </source>
</evidence>
<sequence length="252" mass="28049">MYARLDYSGVSSGGTEPNNWNTVENINANEWTHVSFTKAENLITLYLNGNYNGEVTWGSDASGAEGSPYDWYVGWNAHEADHYYNGNMDDFMVWDYALNASEIQASMSFPLSGDEDGLVGYWNFNEGSGDVVYDQSGNGNDVSINGGADYSTDTPDLLDVELGEFDLLVNGESNVLALSYRDPMELTFVYESGSNDTIQMDVYRDMNFNGYLDDDDVNLYDHVTWFTEVLDYYPKLLTFADNAGSNDLGPGD</sequence>
<feature type="non-terminal residue" evidence="1">
    <location>
        <position position="252"/>
    </location>
</feature>